<protein>
    <submittedName>
        <fullName evidence="1">Uncharacterized protein</fullName>
    </submittedName>
</protein>
<sequence length="62" mass="7208">MKMYSVDRSWRGGIVVIADTRKEAFFMVKNIDQHIELDDENDPMLEEHDLVIGSTIEFYGDS</sequence>
<name>A0A6J5RH27_9CAUD</name>
<evidence type="ECO:0000313" key="1">
    <source>
        <dbReference type="EMBL" id="CAB4196663.1"/>
    </source>
</evidence>
<gene>
    <name evidence="1" type="ORF">UFOVP1290_183</name>
</gene>
<organism evidence="1">
    <name type="scientific">uncultured Caudovirales phage</name>
    <dbReference type="NCBI Taxonomy" id="2100421"/>
    <lineage>
        <taxon>Viruses</taxon>
        <taxon>Duplodnaviria</taxon>
        <taxon>Heunggongvirae</taxon>
        <taxon>Uroviricota</taxon>
        <taxon>Caudoviricetes</taxon>
        <taxon>Peduoviridae</taxon>
        <taxon>Maltschvirus</taxon>
        <taxon>Maltschvirus maltsch</taxon>
    </lineage>
</organism>
<dbReference type="EMBL" id="LR797252">
    <property type="protein sequence ID" value="CAB4196663.1"/>
    <property type="molecule type" value="Genomic_DNA"/>
</dbReference>
<reference evidence="1" key="1">
    <citation type="submission" date="2020-05" db="EMBL/GenBank/DDBJ databases">
        <authorList>
            <person name="Chiriac C."/>
            <person name="Salcher M."/>
            <person name="Ghai R."/>
            <person name="Kavagutti S V."/>
        </authorList>
    </citation>
    <scope>NUCLEOTIDE SEQUENCE</scope>
</reference>
<proteinExistence type="predicted"/>
<accession>A0A6J5RH27</accession>